<dbReference type="PANTHER" id="PTHR32387">
    <property type="entry name" value="WU:FJ29H11"/>
    <property type="match status" value="1"/>
</dbReference>
<gene>
    <name evidence="2" type="ORF">MKW98_008041</name>
    <name evidence="1" type="ORF">MKW98_016703</name>
</gene>
<dbReference type="GO" id="GO:0005634">
    <property type="term" value="C:nucleus"/>
    <property type="evidence" value="ECO:0007669"/>
    <property type="project" value="TreeGrafter"/>
</dbReference>
<dbReference type="Proteomes" id="UP001202328">
    <property type="component" value="Unassembled WGS sequence"/>
</dbReference>
<feature type="non-terminal residue" evidence="1">
    <location>
        <position position="1"/>
    </location>
</feature>
<dbReference type="GO" id="GO:0048364">
    <property type="term" value="P:root development"/>
    <property type="evidence" value="ECO:0007669"/>
    <property type="project" value="TreeGrafter"/>
</dbReference>
<evidence type="ECO:0000313" key="3">
    <source>
        <dbReference type="Proteomes" id="UP001202328"/>
    </source>
</evidence>
<dbReference type="PANTHER" id="PTHR32387:SF0">
    <property type="entry name" value="PROTEIN NO VEIN"/>
    <property type="match status" value="1"/>
</dbReference>
<keyword evidence="3" id="KW-1185">Reference proteome</keyword>
<evidence type="ECO:0000313" key="2">
    <source>
        <dbReference type="EMBL" id="KAI3938981.1"/>
    </source>
</evidence>
<protein>
    <submittedName>
        <fullName evidence="1">Uncharacterized protein</fullName>
    </submittedName>
</protein>
<sequence>TSFQVVTRVVYEGVQDFTSKALFVDRVHPFAQRYIYKSCPDKYNLEGCKTASNKCLKCRCLLQENVLYIKQKADSHSIFLELSRLFYHGIPELYLANFLHMIACMAESGCTEEQIEFFVVNSQNISKLPDNDLFGLFHYYLHPRKILRFHKQLVPQ</sequence>
<dbReference type="AlphaFoldDB" id="A0AAD4S2W1"/>
<feature type="non-terminal residue" evidence="1">
    <location>
        <position position="156"/>
    </location>
</feature>
<dbReference type="InterPro" id="IPR052957">
    <property type="entry name" value="Auxin_embryo_med"/>
</dbReference>
<accession>A0AAD4S2W1</accession>
<dbReference type="EMBL" id="JAJJMB010014993">
    <property type="protein sequence ID" value="KAI3856512.1"/>
    <property type="molecule type" value="Genomic_DNA"/>
</dbReference>
<reference evidence="1" key="1">
    <citation type="submission" date="2022-04" db="EMBL/GenBank/DDBJ databases">
        <title>A functionally conserved STORR gene fusion in Papaver species that diverged 16.8 million years ago.</title>
        <authorList>
            <person name="Catania T."/>
        </authorList>
    </citation>
    <scope>NUCLEOTIDE SEQUENCE</scope>
    <source>
        <strain evidence="1">S-188037</strain>
    </source>
</reference>
<dbReference type="GO" id="GO:0010305">
    <property type="term" value="P:leaf vascular tissue pattern formation"/>
    <property type="evidence" value="ECO:0007669"/>
    <property type="project" value="TreeGrafter"/>
</dbReference>
<proteinExistence type="predicted"/>
<organism evidence="1 3">
    <name type="scientific">Papaver atlanticum</name>
    <dbReference type="NCBI Taxonomy" id="357466"/>
    <lineage>
        <taxon>Eukaryota</taxon>
        <taxon>Viridiplantae</taxon>
        <taxon>Streptophyta</taxon>
        <taxon>Embryophyta</taxon>
        <taxon>Tracheophyta</taxon>
        <taxon>Spermatophyta</taxon>
        <taxon>Magnoliopsida</taxon>
        <taxon>Ranunculales</taxon>
        <taxon>Papaveraceae</taxon>
        <taxon>Papaveroideae</taxon>
        <taxon>Papaver</taxon>
    </lineage>
</organism>
<evidence type="ECO:0000313" key="1">
    <source>
        <dbReference type="EMBL" id="KAI3856512.1"/>
    </source>
</evidence>
<dbReference type="GO" id="GO:0009793">
    <property type="term" value="P:embryo development ending in seed dormancy"/>
    <property type="evidence" value="ECO:0007669"/>
    <property type="project" value="TreeGrafter"/>
</dbReference>
<dbReference type="EMBL" id="JAJJMB010005404">
    <property type="protein sequence ID" value="KAI3938981.1"/>
    <property type="molecule type" value="Genomic_DNA"/>
</dbReference>
<comment type="caution">
    <text evidence="1">The sequence shown here is derived from an EMBL/GenBank/DDBJ whole genome shotgun (WGS) entry which is preliminary data.</text>
</comment>
<name>A0AAD4S2W1_9MAGN</name>